<sequence length="121" mass="13898">MWELFLASSTVEQELMELPPEMKARLLKVAELIKTHGLPNVGMPYVRHIQDELWEIRLAGKDAIGRGLYVTLAGKRIVILRFFVKKTRKTPGKEIRTALERLRSISDETLRGIEGRNSKRS</sequence>
<evidence type="ECO:0000313" key="2">
    <source>
        <dbReference type="Proteomes" id="UP000005496"/>
    </source>
</evidence>
<dbReference type="AlphaFoldDB" id="D6SSL6"/>
<dbReference type="Pfam" id="PF05973">
    <property type="entry name" value="Gp49"/>
    <property type="match status" value="1"/>
</dbReference>
<proteinExistence type="predicted"/>
<organism evidence="1 2">
    <name type="scientific">Desulfonatronospira thiodismutans ASO3-1</name>
    <dbReference type="NCBI Taxonomy" id="555779"/>
    <lineage>
        <taxon>Bacteria</taxon>
        <taxon>Pseudomonadati</taxon>
        <taxon>Thermodesulfobacteriota</taxon>
        <taxon>Desulfovibrionia</taxon>
        <taxon>Desulfovibrionales</taxon>
        <taxon>Desulfonatronovibrionaceae</taxon>
        <taxon>Desulfonatronospira</taxon>
    </lineage>
</organism>
<dbReference type="RefSeq" id="WP_008871031.1">
    <property type="nucleotide sequence ID" value="NZ_ACJN02000003.1"/>
</dbReference>
<comment type="caution">
    <text evidence="1">The sequence shown here is derived from an EMBL/GenBank/DDBJ whole genome shotgun (WGS) entry which is preliminary data.</text>
</comment>
<accession>D6SSL6</accession>
<evidence type="ECO:0000313" key="1">
    <source>
        <dbReference type="EMBL" id="EFI33682.1"/>
    </source>
</evidence>
<dbReference type="eggNOG" id="COG4679">
    <property type="taxonomic scope" value="Bacteria"/>
</dbReference>
<dbReference type="Proteomes" id="UP000005496">
    <property type="component" value="Unassembled WGS sequence"/>
</dbReference>
<reference evidence="1" key="1">
    <citation type="submission" date="2010-05" db="EMBL/GenBank/DDBJ databases">
        <title>The draft genome of Desulfonatronospira thiodismutans ASO3-1.</title>
        <authorList>
            <consortium name="US DOE Joint Genome Institute (JGI-PGF)"/>
            <person name="Lucas S."/>
            <person name="Copeland A."/>
            <person name="Lapidus A."/>
            <person name="Cheng J.-F."/>
            <person name="Bruce D."/>
            <person name="Goodwin L."/>
            <person name="Pitluck S."/>
            <person name="Chertkov O."/>
            <person name="Brettin T."/>
            <person name="Detter J.C."/>
            <person name="Han C."/>
            <person name="Land M.L."/>
            <person name="Hauser L."/>
            <person name="Kyrpides N."/>
            <person name="Mikhailova N."/>
            <person name="Muyzer G."/>
            <person name="Woyke T."/>
        </authorList>
    </citation>
    <scope>NUCLEOTIDE SEQUENCE [LARGE SCALE GENOMIC DNA]</scope>
    <source>
        <strain evidence="1">ASO3-1</strain>
    </source>
</reference>
<gene>
    <name evidence="1" type="ORF">Dthio_PD1019</name>
</gene>
<protein>
    <recommendedName>
        <fullName evidence="3">Phage-related protein</fullName>
    </recommendedName>
</protein>
<dbReference type="EMBL" id="ACJN02000003">
    <property type="protein sequence ID" value="EFI33682.1"/>
    <property type="molecule type" value="Genomic_DNA"/>
</dbReference>
<name>D6SSL6_9BACT</name>
<keyword evidence="2" id="KW-1185">Reference proteome</keyword>
<dbReference type="InterPro" id="IPR009241">
    <property type="entry name" value="HigB-like"/>
</dbReference>
<evidence type="ECO:0008006" key="3">
    <source>
        <dbReference type="Google" id="ProtNLM"/>
    </source>
</evidence>
<dbReference type="OrthoDB" id="3233388at2"/>